<keyword evidence="11" id="KW-1185">Reference proteome</keyword>
<dbReference type="EMBL" id="AZEC01000002">
    <property type="protein sequence ID" value="KRL14287.1"/>
    <property type="molecule type" value="Genomic_DNA"/>
</dbReference>
<dbReference type="InterPro" id="IPR036388">
    <property type="entry name" value="WH-like_DNA-bd_sf"/>
</dbReference>
<dbReference type="PROSITE" id="PS51755">
    <property type="entry name" value="OMPR_PHOB"/>
    <property type="match status" value="1"/>
</dbReference>
<dbReference type="Pfam" id="PF00072">
    <property type="entry name" value="Response_reg"/>
    <property type="match status" value="1"/>
</dbReference>
<dbReference type="PATRIC" id="fig|1423792.3.peg.1472"/>
<accession>A0A0R1N1Y7</accession>
<dbReference type="Proteomes" id="UP000051330">
    <property type="component" value="Unassembled WGS sequence"/>
</dbReference>
<dbReference type="OrthoDB" id="9790442at2"/>
<dbReference type="SMART" id="SM00862">
    <property type="entry name" value="Trans_reg_C"/>
    <property type="match status" value="1"/>
</dbReference>
<protein>
    <submittedName>
        <fullName evidence="10">DNA-binding response regulator</fullName>
    </submittedName>
</protein>
<dbReference type="InterPro" id="IPR011006">
    <property type="entry name" value="CheY-like_superfamily"/>
</dbReference>
<feature type="domain" description="Response regulatory" evidence="8">
    <location>
        <begin position="6"/>
        <end position="119"/>
    </location>
</feature>
<keyword evidence="5" id="KW-0804">Transcription</keyword>
<evidence type="ECO:0000313" key="11">
    <source>
        <dbReference type="Proteomes" id="UP000051330"/>
    </source>
</evidence>
<gene>
    <name evidence="10" type="ORF">FD09_GL001456</name>
</gene>
<keyword evidence="4 7" id="KW-0238">DNA-binding</keyword>
<dbReference type="AlphaFoldDB" id="A0A0R1N1Y7"/>
<sequence>MTTKPLVLVVEDDRVLNDSIREFLAPLADSQGVLTGDEGEYLAAEGIFDAIILDIMLPEMDGFTILHKIREKGITTPVLILTAKDGLSDKMRGFTLGTDDYLTKPFHREELMARIKVLLKRAGKIADDHMLTDGSLKIQLDNRSVTVNETAVPLSGKEFDLLVYLLQNQGTILTKEQIFDRLWGFDSDTGLAVVEVYMSNLRKKLRGTATAAAIRTIRNVGYIFEQGDNDEAK</sequence>
<evidence type="ECO:0000256" key="6">
    <source>
        <dbReference type="PROSITE-ProRule" id="PRU00169"/>
    </source>
</evidence>
<evidence type="ECO:0000256" key="3">
    <source>
        <dbReference type="ARBA" id="ARBA00023015"/>
    </source>
</evidence>
<keyword evidence="3" id="KW-0805">Transcription regulation</keyword>
<dbReference type="InterPro" id="IPR039420">
    <property type="entry name" value="WalR-like"/>
</dbReference>
<dbReference type="Pfam" id="PF00486">
    <property type="entry name" value="Trans_reg_C"/>
    <property type="match status" value="1"/>
</dbReference>
<keyword evidence="1 6" id="KW-0597">Phosphoprotein</keyword>
<dbReference type="Gene3D" id="3.40.50.2300">
    <property type="match status" value="1"/>
</dbReference>
<proteinExistence type="predicted"/>
<comment type="caution">
    <text evidence="10">The sequence shown here is derived from an EMBL/GenBank/DDBJ whole genome shotgun (WGS) entry which is preliminary data.</text>
</comment>
<name>A0A0R1N1Y7_9LACO</name>
<organism evidence="10 11">
    <name type="scientific">Schleiferilactobacillus perolens DSM 12744</name>
    <dbReference type="NCBI Taxonomy" id="1423792"/>
    <lineage>
        <taxon>Bacteria</taxon>
        <taxon>Bacillati</taxon>
        <taxon>Bacillota</taxon>
        <taxon>Bacilli</taxon>
        <taxon>Lactobacillales</taxon>
        <taxon>Lactobacillaceae</taxon>
        <taxon>Schleiferilactobacillus</taxon>
    </lineage>
</organism>
<dbReference type="Gene3D" id="1.10.10.10">
    <property type="entry name" value="Winged helix-like DNA-binding domain superfamily/Winged helix DNA-binding domain"/>
    <property type="match status" value="1"/>
</dbReference>
<evidence type="ECO:0000259" key="9">
    <source>
        <dbReference type="PROSITE" id="PS51755"/>
    </source>
</evidence>
<evidence type="ECO:0000256" key="5">
    <source>
        <dbReference type="ARBA" id="ARBA00023163"/>
    </source>
</evidence>
<dbReference type="STRING" id="1423792.FD09_GL001456"/>
<evidence type="ECO:0000259" key="8">
    <source>
        <dbReference type="PROSITE" id="PS50110"/>
    </source>
</evidence>
<dbReference type="SMART" id="SM00448">
    <property type="entry name" value="REC"/>
    <property type="match status" value="1"/>
</dbReference>
<dbReference type="GO" id="GO:0000976">
    <property type="term" value="F:transcription cis-regulatory region binding"/>
    <property type="evidence" value="ECO:0007669"/>
    <property type="project" value="TreeGrafter"/>
</dbReference>
<feature type="modified residue" description="4-aspartylphosphate" evidence="6">
    <location>
        <position position="54"/>
    </location>
</feature>
<dbReference type="GO" id="GO:0006355">
    <property type="term" value="P:regulation of DNA-templated transcription"/>
    <property type="evidence" value="ECO:0007669"/>
    <property type="project" value="InterPro"/>
</dbReference>
<feature type="domain" description="OmpR/PhoB-type" evidence="9">
    <location>
        <begin position="128"/>
        <end position="226"/>
    </location>
</feature>
<dbReference type="PANTHER" id="PTHR48111:SF22">
    <property type="entry name" value="REGULATOR OF RPOS"/>
    <property type="match status" value="1"/>
</dbReference>
<dbReference type="CDD" id="cd00383">
    <property type="entry name" value="trans_reg_C"/>
    <property type="match status" value="1"/>
</dbReference>
<dbReference type="InterPro" id="IPR001867">
    <property type="entry name" value="OmpR/PhoB-type_DNA-bd"/>
</dbReference>
<dbReference type="InterPro" id="IPR001789">
    <property type="entry name" value="Sig_transdc_resp-reg_receiver"/>
</dbReference>
<evidence type="ECO:0000256" key="2">
    <source>
        <dbReference type="ARBA" id="ARBA00023012"/>
    </source>
</evidence>
<keyword evidence="2" id="KW-0902">Two-component regulatory system</keyword>
<feature type="DNA-binding region" description="OmpR/PhoB-type" evidence="7">
    <location>
        <begin position="128"/>
        <end position="226"/>
    </location>
</feature>
<dbReference type="GO" id="GO:0000156">
    <property type="term" value="F:phosphorelay response regulator activity"/>
    <property type="evidence" value="ECO:0007669"/>
    <property type="project" value="TreeGrafter"/>
</dbReference>
<dbReference type="SUPFAM" id="SSF46894">
    <property type="entry name" value="C-terminal effector domain of the bipartite response regulators"/>
    <property type="match status" value="1"/>
</dbReference>
<dbReference type="PANTHER" id="PTHR48111">
    <property type="entry name" value="REGULATOR OF RPOS"/>
    <property type="match status" value="1"/>
</dbReference>
<evidence type="ECO:0000313" key="10">
    <source>
        <dbReference type="EMBL" id="KRL14287.1"/>
    </source>
</evidence>
<evidence type="ECO:0000256" key="7">
    <source>
        <dbReference type="PROSITE-ProRule" id="PRU01091"/>
    </source>
</evidence>
<reference evidence="10 11" key="1">
    <citation type="journal article" date="2015" name="Genome Announc.">
        <title>Expanding the biotechnology potential of lactobacilli through comparative genomics of 213 strains and associated genera.</title>
        <authorList>
            <person name="Sun Z."/>
            <person name="Harris H.M."/>
            <person name="McCann A."/>
            <person name="Guo C."/>
            <person name="Argimon S."/>
            <person name="Zhang W."/>
            <person name="Yang X."/>
            <person name="Jeffery I.B."/>
            <person name="Cooney J.C."/>
            <person name="Kagawa T.F."/>
            <person name="Liu W."/>
            <person name="Song Y."/>
            <person name="Salvetti E."/>
            <person name="Wrobel A."/>
            <person name="Rasinkangas P."/>
            <person name="Parkhill J."/>
            <person name="Rea M.C."/>
            <person name="O'Sullivan O."/>
            <person name="Ritari J."/>
            <person name="Douillard F.P."/>
            <person name="Paul Ross R."/>
            <person name="Yang R."/>
            <person name="Briner A.E."/>
            <person name="Felis G.E."/>
            <person name="de Vos W.M."/>
            <person name="Barrangou R."/>
            <person name="Klaenhammer T.R."/>
            <person name="Caufield P.W."/>
            <person name="Cui Y."/>
            <person name="Zhang H."/>
            <person name="O'Toole P.W."/>
        </authorList>
    </citation>
    <scope>NUCLEOTIDE SEQUENCE [LARGE SCALE GENOMIC DNA]</scope>
    <source>
        <strain evidence="10 11">DSM 12744</strain>
    </source>
</reference>
<dbReference type="RefSeq" id="WP_057818376.1">
    <property type="nucleotide sequence ID" value="NZ_AZEC01000002.1"/>
</dbReference>
<dbReference type="InterPro" id="IPR016032">
    <property type="entry name" value="Sig_transdc_resp-reg_C-effctor"/>
</dbReference>
<dbReference type="Gene3D" id="6.10.250.690">
    <property type="match status" value="1"/>
</dbReference>
<evidence type="ECO:0000256" key="1">
    <source>
        <dbReference type="ARBA" id="ARBA00022553"/>
    </source>
</evidence>
<evidence type="ECO:0000256" key="4">
    <source>
        <dbReference type="ARBA" id="ARBA00023125"/>
    </source>
</evidence>
<dbReference type="SUPFAM" id="SSF52172">
    <property type="entry name" value="CheY-like"/>
    <property type="match status" value="1"/>
</dbReference>
<dbReference type="PROSITE" id="PS50110">
    <property type="entry name" value="RESPONSE_REGULATORY"/>
    <property type="match status" value="1"/>
</dbReference>
<dbReference type="GO" id="GO:0005829">
    <property type="term" value="C:cytosol"/>
    <property type="evidence" value="ECO:0007669"/>
    <property type="project" value="TreeGrafter"/>
</dbReference>
<dbReference type="GO" id="GO:0032993">
    <property type="term" value="C:protein-DNA complex"/>
    <property type="evidence" value="ECO:0007669"/>
    <property type="project" value="TreeGrafter"/>
</dbReference>